<dbReference type="EC" id="2.4.1.227" evidence="10"/>
<feature type="binding site" evidence="10">
    <location>
        <position position="199"/>
    </location>
    <ligand>
        <name>UDP-N-acetyl-alpha-D-glucosamine</name>
        <dbReference type="ChEBI" id="CHEBI:57705"/>
    </ligand>
</feature>
<dbReference type="GO" id="GO:0008360">
    <property type="term" value="P:regulation of cell shape"/>
    <property type="evidence" value="ECO:0007669"/>
    <property type="project" value="UniProtKB-KW"/>
</dbReference>
<evidence type="ECO:0000313" key="13">
    <source>
        <dbReference type="EMBL" id="HIQ69986.1"/>
    </source>
</evidence>
<proteinExistence type="inferred from homology"/>
<dbReference type="InterPro" id="IPR007235">
    <property type="entry name" value="Glyco_trans_28_C"/>
</dbReference>
<keyword evidence="3 10" id="KW-0328">Glycosyltransferase</keyword>
<feature type="binding site" evidence="10">
    <location>
        <position position="128"/>
    </location>
    <ligand>
        <name>UDP-N-acetyl-alpha-D-glucosamine</name>
        <dbReference type="ChEBI" id="CHEBI:57705"/>
    </ligand>
</feature>
<gene>
    <name evidence="10" type="primary">murG</name>
    <name evidence="13" type="ORF">IAA67_06630</name>
</gene>
<evidence type="ECO:0000256" key="7">
    <source>
        <dbReference type="ARBA" id="ARBA00023136"/>
    </source>
</evidence>
<evidence type="ECO:0000256" key="1">
    <source>
        <dbReference type="ARBA" id="ARBA00022475"/>
    </source>
</evidence>
<evidence type="ECO:0000313" key="14">
    <source>
        <dbReference type="Proteomes" id="UP000886874"/>
    </source>
</evidence>
<dbReference type="Proteomes" id="UP000886874">
    <property type="component" value="Unassembled WGS sequence"/>
</dbReference>
<keyword evidence="5 10" id="KW-0133">Cell shape</keyword>
<evidence type="ECO:0000259" key="12">
    <source>
        <dbReference type="Pfam" id="PF04101"/>
    </source>
</evidence>
<name>A0A9D0Z694_9FIRM</name>
<comment type="catalytic activity">
    <reaction evidence="10">
        <text>di-trans,octa-cis-undecaprenyl diphospho-N-acetyl-alpha-D-muramoyl-L-alanyl-D-glutamyl-meso-2,6-diaminopimeloyl-D-alanyl-D-alanine + UDP-N-acetyl-alpha-D-glucosamine = di-trans,octa-cis-undecaprenyl diphospho-[N-acetyl-alpha-D-glucosaminyl-(1-&gt;4)]-N-acetyl-alpha-D-muramoyl-L-alanyl-D-glutamyl-meso-2,6-diaminopimeloyl-D-alanyl-D-alanine + UDP + H(+)</text>
        <dbReference type="Rhea" id="RHEA:31227"/>
        <dbReference type="ChEBI" id="CHEBI:15378"/>
        <dbReference type="ChEBI" id="CHEBI:57705"/>
        <dbReference type="ChEBI" id="CHEBI:58223"/>
        <dbReference type="ChEBI" id="CHEBI:61387"/>
        <dbReference type="ChEBI" id="CHEBI:61388"/>
        <dbReference type="EC" id="2.4.1.227"/>
    </reaction>
</comment>
<dbReference type="AlphaFoldDB" id="A0A9D0Z694"/>
<dbReference type="SUPFAM" id="SSF53756">
    <property type="entry name" value="UDP-Glycosyltransferase/glycogen phosphorylase"/>
    <property type="match status" value="1"/>
</dbReference>
<dbReference type="Pfam" id="PF04101">
    <property type="entry name" value="Glyco_tran_28_C"/>
    <property type="match status" value="1"/>
</dbReference>
<dbReference type="PROSITE" id="PS00221">
    <property type="entry name" value="MIP"/>
    <property type="match status" value="1"/>
</dbReference>
<keyword evidence="8 10" id="KW-0131">Cell cycle</keyword>
<dbReference type="GO" id="GO:0051301">
    <property type="term" value="P:cell division"/>
    <property type="evidence" value="ECO:0007669"/>
    <property type="project" value="UniProtKB-KW"/>
</dbReference>
<reference evidence="13" key="2">
    <citation type="journal article" date="2021" name="PeerJ">
        <title>Extensive microbial diversity within the chicken gut microbiome revealed by metagenomics and culture.</title>
        <authorList>
            <person name="Gilroy R."/>
            <person name="Ravi A."/>
            <person name="Getino M."/>
            <person name="Pursley I."/>
            <person name="Horton D.L."/>
            <person name="Alikhan N.F."/>
            <person name="Baker D."/>
            <person name="Gharbi K."/>
            <person name="Hall N."/>
            <person name="Watson M."/>
            <person name="Adriaenssens E.M."/>
            <person name="Foster-Nyarko E."/>
            <person name="Jarju S."/>
            <person name="Secka A."/>
            <person name="Antonio M."/>
            <person name="Oren A."/>
            <person name="Chaudhuri R.R."/>
            <person name="La Ragione R."/>
            <person name="Hildebrand F."/>
            <person name="Pallen M.J."/>
        </authorList>
    </citation>
    <scope>NUCLEOTIDE SEQUENCE</scope>
    <source>
        <strain evidence="13">ChiSjej2B20-13462</strain>
    </source>
</reference>
<evidence type="ECO:0000256" key="3">
    <source>
        <dbReference type="ARBA" id="ARBA00022676"/>
    </source>
</evidence>
<dbReference type="Gene3D" id="3.40.50.2000">
    <property type="entry name" value="Glycogen Phosphorylase B"/>
    <property type="match status" value="2"/>
</dbReference>
<dbReference type="EMBL" id="DVFN01000094">
    <property type="protein sequence ID" value="HIQ69986.1"/>
    <property type="molecule type" value="Genomic_DNA"/>
</dbReference>
<feature type="domain" description="Glycosyltransferase family 28 N-terminal" evidence="11">
    <location>
        <begin position="3"/>
        <end position="146"/>
    </location>
</feature>
<dbReference type="InterPro" id="IPR006009">
    <property type="entry name" value="GlcNAc_MurG"/>
</dbReference>
<dbReference type="GO" id="GO:0005975">
    <property type="term" value="P:carbohydrate metabolic process"/>
    <property type="evidence" value="ECO:0007669"/>
    <property type="project" value="InterPro"/>
</dbReference>
<evidence type="ECO:0000256" key="2">
    <source>
        <dbReference type="ARBA" id="ARBA00022618"/>
    </source>
</evidence>
<comment type="caution">
    <text evidence="10">Lacks conserved residue(s) required for the propagation of feature annotation.</text>
</comment>
<feature type="binding site" evidence="10">
    <location>
        <position position="259"/>
    </location>
    <ligand>
        <name>UDP-N-acetyl-alpha-D-glucosamine</name>
        <dbReference type="ChEBI" id="CHEBI:57705"/>
    </ligand>
</feature>
<dbReference type="InterPro" id="IPR004276">
    <property type="entry name" value="GlycoTrans_28_N"/>
</dbReference>
<comment type="similarity">
    <text evidence="10">Belongs to the glycosyltransferase 28 family. MurG subfamily.</text>
</comment>
<organism evidence="13 14">
    <name type="scientific">Candidatus Avoscillospira stercorigallinarum</name>
    <dbReference type="NCBI Taxonomy" id="2840708"/>
    <lineage>
        <taxon>Bacteria</taxon>
        <taxon>Bacillati</taxon>
        <taxon>Bacillota</taxon>
        <taxon>Clostridia</taxon>
        <taxon>Eubacteriales</taxon>
        <taxon>Oscillospiraceae</taxon>
        <taxon>Oscillospiraceae incertae sedis</taxon>
        <taxon>Candidatus Avoscillospira</taxon>
    </lineage>
</organism>
<evidence type="ECO:0000256" key="6">
    <source>
        <dbReference type="ARBA" id="ARBA00022984"/>
    </source>
</evidence>
<dbReference type="InterPro" id="IPR022357">
    <property type="entry name" value="MIP_CS"/>
</dbReference>
<keyword evidence="9 10" id="KW-0961">Cell wall biogenesis/degradation</keyword>
<evidence type="ECO:0000256" key="9">
    <source>
        <dbReference type="ARBA" id="ARBA00023316"/>
    </source>
</evidence>
<comment type="function">
    <text evidence="10">Cell wall formation. Catalyzes the transfer of a GlcNAc subunit on undecaprenyl-pyrophosphoryl-MurNAc-pentapeptide (lipid intermediate I) to form undecaprenyl-pyrophosphoryl-MurNAc-(pentapeptide)GlcNAc (lipid intermediate II).</text>
</comment>
<evidence type="ECO:0000256" key="10">
    <source>
        <dbReference type="HAMAP-Rule" id="MF_00033"/>
    </source>
</evidence>
<comment type="subcellular location">
    <subcellularLocation>
        <location evidence="10">Cell membrane</location>
        <topology evidence="10">Peripheral membrane protein</topology>
        <orientation evidence="10">Cytoplasmic side</orientation>
    </subcellularLocation>
</comment>
<comment type="caution">
    <text evidence="13">The sequence shown here is derived from an EMBL/GenBank/DDBJ whole genome shotgun (WGS) entry which is preliminary data.</text>
</comment>
<dbReference type="HAMAP" id="MF_00033">
    <property type="entry name" value="MurG"/>
    <property type="match status" value="1"/>
</dbReference>
<keyword evidence="7 10" id="KW-0472">Membrane</keyword>
<dbReference type="CDD" id="cd03785">
    <property type="entry name" value="GT28_MurG"/>
    <property type="match status" value="1"/>
</dbReference>
<evidence type="ECO:0000256" key="8">
    <source>
        <dbReference type="ARBA" id="ARBA00023306"/>
    </source>
</evidence>
<feature type="domain" description="Glycosyl transferase family 28 C-terminal" evidence="12">
    <location>
        <begin position="198"/>
        <end position="363"/>
    </location>
</feature>
<dbReference type="PANTHER" id="PTHR21015">
    <property type="entry name" value="UDP-N-ACETYLGLUCOSAMINE--N-ACETYLMURAMYL-(PENTAPEPTIDE) PYROPHOSPHORYL-UNDECAPRENOL N-ACETYLGLUCOSAMINE TRANSFERASE 1"/>
    <property type="match status" value="1"/>
</dbReference>
<dbReference type="Pfam" id="PF03033">
    <property type="entry name" value="Glyco_transf_28"/>
    <property type="match status" value="1"/>
</dbReference>
<keyword evidence="2 10" id="KW-0132">Cell division</keyword>
<accession>A0A9D0Z694</accession>
<evidence type="ECO:0000259" key="11">
    <source>
        <dbReference type="Pfam" id="PF03033"/>
    </source>
</evidence>
<keyword evidence="4 10" id="KW-0808">Transferase</keyword>
<evidence type="ECO:0000256" key="4">
    <source>
        <dbReference type="ARBA" id="ARBA00022679"/>
    </source>
</evidence>
<dbReference type="GO" id="GO:0005886">
    <property type="term" value="C:plasma membrane"/>
    <property type="evidence" value="ECO:0007669"/>
    <property type="project" value="UniProtKB-SubCell"/>
</dbReference>
<feature type="binding site" evidence="10">
    <location>
        <position position="304"/>
    </location>
    <ligand>
        <name>UDP-N-acetyl-alpha-D-glucosamine</name>
        <dbReference type="ChEBI" id="CHEBI:57705"/>
    </ligand>
</feature>
<dbReference type="PANTHER" id="PTHR21015:SF22">
    <property type="entry name" value="GLYCOSYLTRANSFERASE"/>
    <property type="match status" value="1"/>
</dbReference>
<comment type="pathway">
    <text evidence="10">Cell wall biogenesis; peptidoglycan biosynthesis.</text>
</comment>
<dbReference type="GO" id="GO:0071555">
    <property type="term" value="P:cell wall organization"/>
    <property type="evidence" value="ECO:0007669"/>
    <property type="project" value="UniProtKB-KW"/>
</dbReference>
<keyword evidence="1 10" id="KW-1003">Cell membrane</keyword>
<feature type="binding site" evidence="10">
    <location>
        <begin position="10"/>
        <end position="12"/>
    </location>
    <ligand>
        <name>UDP-N-acetyl-alpha-D-glucosamine</name>
        <dbReference type="ChEBI" id="CHEBI:57705"/>
    </ligand>
</feature>
<dbReference type="GO" id="GO:0009252">
    <property type="term" value="P:peptidoglycan biosynthetic process"/>
    <property type="evidence" value="ECO:0007669"/>
    <property type="project" value="UniProtKB-UniRule"/>
</dbReference>
<keyword evidence="6 10" id="KW-0573">Peptidoglycan synthesis</keyword>
<reference evidence="13" key="1">
    <citation type="submission" date="2020-10" db="EMBL/GenBank/DDBJ databases">
        <authorList>
            <person name="Gilroy R."/>
        </authorList>
    </citation>
    <scope>NUCLEOTIDE SEQUENCE</scope>
    <source>
        <strain evidence="13">ChiSjej2B20-13462</strain>
    </source>
</reference>
<protein>
    <recommendedName>
        <fullName evidence="10">UDP-N-acetylglucosamine--N-acetylmuramyl-(pentapeptide) pyrophosphoryl-undecaprenol N-acetylglucosamine transferase</fullName>
        <ecNumber evidence="10">2.4.1.227</ecNumber>
    </recommendedName>
    <alternativeName>
        <fullName evidence="10">Undecaprenyl-PP-MurNAc-pentapeptide-UDPGlcNAc GlcNAc transferase</fullName>
    </alternativeName>
</protein>
<sequence>MNVVFTCGGTGGHINPAISVANLLKERMPGSRILFIGAEDGMEKDLVPRAGYELETIRISNFQRKLTPAGIWHNVTTAGHMASSMRKAKAIIRRFQPDVIVGTGGYASYPALHMGAKLGIPTAVHESNAVPGLTTRMVAKHVTKIMVSLADSRTQYPDPEKVVVTGTPVGGAFLYGDRQKARAELGIGEEPLIISAWGSLGAREMNKKIARFMTREAQDGLYRHVHATGSFGWRWMPAYVRDQGLNLEQYPWLDMREYIYNMPQLMAAADLILCRAGAATISEVCASGTPCIMIPSPNVTDNHQEKNARVLEKYGAAVVVREAECDGDSLYETAKALLSDPARLKEMRMAARRLAVVDAAEQILAVIRELAGA</sequence>
<evidence type="ECO:0000256" key="5">
    <source>
        <dbReference type="ARBA" id="ARBA00022960"/>
    </source>
</evidence>
<dbReference type="GO" id="GO:0050511">
    <property type="term" value="F:undecaprenyldiphospho-muramoylpentapeptide beta-N-acetylglucosaminyltransferase activity"/>
    <property type="evidence" value="ECO:0007669"/>
    <property type="project" value="UniProtKB-UniRule"/>
</dbReference>